<accession>A0A1G2HVR5</accession>
<dbReference type="AlphaFoldDB" id="A0A1G2HVR5"/>
<dbReference type="InterPro" id="IPR005824">
    <property type="entry name" value="KOW"/>
</dbReference>
<sequence>MKIKKGDIVLIISGKDKGRTAKVLKSLPKEGRIFVEGINLKKKHSKPKKQGEKGQVINIPGSIEVSNVKLVCPKCGKAARIGYIIEKDSLKNSKKQNKFRICKKCKSKV</sequence>
<dbReference type="SMART" id="SM00739">
    <property type="entry name" value="KOW"/>
    <property type="match status" value="1"/>
</dbReference>
<organism evidence="8 9">
    <name type="scientific">Candidatus Staskawiczbacteria bacterium RIFCSPHIGHO2_02_FULL_33_16</name>
    <dbReference type="NCBI Taxonomy" id="1802204"/>
    <lineage>
        <taxon>Bacteria</taxon>
        <taxon>Candidatus Staskawicziibacteriota</taxon>
    </lineage>
</organism>
<dbReference type="Proteomes" id="UP000179183">
    <property type="component" value="Unassembled WGS sequence"/>
</dbReference>
<evidence type="ECO:0000256" key="3">
    <source>
        <dbReference type="ARBA" id="ARBA00023274"/>
    </source>
</evidence>
<dbReference type="GO" id="GO:0006412">
    <property type="term" value="P:translation"/>
    <property type="evidence" value="ECO:0007669"/>
    <property type="project" value="UniProtKB-UniRule"/>
</dbReference>
<dbReference type="Pfam" id="PF17136">
    <property type="entry name" value="ribosomal_L24"/>
    <property type="match status" value="1"/>
</dbReference>
<keyword evidence="5" id="KW-0699">rRNA-binding</keyword>
<dbReference type="InterPro" id="IPR005825">
    <property type="entry name" value="Ribosomal_uL24_CS"/>
</dbReference>
<keyword evidence="2 5" id="KW-0689">Ribosomal protein</keyword>
<evidence type="ECO:0000259" key="7">
    <source>
        <dbReference type="SMART" id="SM00739"/>
    </source>
</evidence>
<gene>
    <name evidence="5" type="primary">rplX</name>
    <name evidence="8" type="ORF">A3D34_01560</name>
</gene>
<dbReference type="PROSITE" id="PS01108">
    <property type="entry name" value="RIBOSOMAL_L24"/>
    <property type="match status" value="1"/>
</dbReference>
<dbReference type="Gene3D" id="2.30.30.30">
    <property type="match status" value="1"/>
</dbReference>
<comment type="caution">
    <text evidence="8">The sequence shown here is derived from an EMBL/GenBank/DDBJ whole genome shotgun (WGS) entry which is preliminary data.</text>
</comment>
<dbReference type="InterPro" id="IPR003256">
    <property type="entry name" value="Ribosomal_uL24"/>
</dbReference>
<evidence type="ECO:0000313" key="8">
    <source>
        <dbReference type="EMBL" id="OGZ65938.1"/>
    </source>
</evidence>
<dbReference type="CDD" id="cd06089">
    <property type="entry name" value="KOW_RPL26"/>
    <property type="match status" value="1"/>
</dbReference>
<dbReference type="InterPro" id="IPR008991">
    <property type="entry name" value="Translation_prot_SH3-like_sf"/>
</dbReference>
<keyword evidence="5" id="KW-0694">RNA-binding</keyword>
<dbReference type="GO" id="GO:0019843">
    <property type="term" value="F:rRNA binding"/>
    <property type="evidence" value="ECO:0007669"/>
    <property type="project" value="UniProtKB-UniRule"/>
</dbReference>
<name>A0A1G2HVR5_9BACT</name>
<evidence type="ECO:0000313" key="9">
    <source>
        <dbReference type="Proteomes" id="UP000179183"/>
    </source>
</evidence>
<comment type="function">
    <text evidence="5">One of two assembly initiator proteins, it binds directly to the 5'-end of the 23S rRNA, where it nucleates assembly of the 50S subunit.</text>
</comment>
<dbReference type="EMBL" id="MHOQ01000034">
    <property type="protein sequence ID" value="OGZ65938.1"/>
    <property type="molecule type" value="Genomic_DNA"/>
</dbReference>
<comment type="similarity">
    <text evidence="1 5 6">Belongs to the universal ribosomal protein uL24 family.</text>
</comment>
<dbReference type="GO" id="GO:0005840">
    <property type="term" value="C:ribosome"/>
    <property type="evidence" value="ECO:0007669"/>
    <property type="project" value="UniProtKB-KW"/>
</dbReference>
<evidence type="ECO:0000256" key="5">
    <source>
        <dbReference type="HAMAP-Rule" id="MF_01326"/>
    </source>
</evidence>
<dbReference type="InterPro" id="IPR057264">
    <property type="entry name" value="Ribosomal_uL24_C"/>
</dbReference>
<protein>
    <recommendedName>
        <fullName evidence="4 5">Large ribosomal subunit protein uL24</fullName>
    </recommendedName>
</protein>
<dbReference type="NCBIfam" id="TIGR01079">
    <property type="entry name" value="rplX_bact"/>
    <property type="match status" value="1"/>
</dbReference>
<dbReference type="InterPro" id="IPR014722">
    <property type="entry name" value="Rib_uL2_dom2"/>
</dbReference>
<comment type="function">
    <text evidence="5">One of the proteins that surrounds the polypeptide exit tunnel on the outside of the subunit.</text>
</comment>
<evidence type="ECO:0000256" key="6">
    <source>
        <dbReference type="RuleBase" id="RU003477"/>
    </source>
</evidence>
<evidence type="ECO:0000256" key="1">
    <source>
        <dbReference type="ARBA" id="ARBA00010618"/>
    </source>
</evidence>
<dbReference type="GO" id="GO:0003735">
    <property type="term" value="F:structural constituent of ribosome"/>
    <property type="evidence" value="ECO:0007669"/>
    <property type="project" value="InterPro"/>
</dbReference>
<evidence type="ECO:0000256" key="4">
    <source>
        <dbReference type="ARBA" id="ARBA00035206"/>
    </source>
</evidence>
<dbReference type="InterPro" id="IPR041988">
    <property type="entry name" value="Ribosomal_uL24_KOW"/>
</dbReference>
<comment type="subunit">
    <text evidence="5">Part of the 50S ribosomal subunit.</text>
</comment>
<proteinExistence type="inferred from homology"/>
<dbReference type="GO" id="GO:1990904">
    <property type="term" value="C:ribonucleoprotein complex"/>
    <property type="evidence" value="ECO:0007669"/>
    <property type="project" value="UniProtKB-KW"/>
</dbReference>
<reference evidence="8 9" key="1">
    <citation type="journal article" date="2016" name="Nat. Commun.">
        <title>Thousands of microbial genomes shed light on interconnected biogeochemical processes in an aquifer system.</title>
        <authorList>
            <person name="Anantharaman K."/>
            <person name="Brown C.T."/>
            <person name="Hug L.A."/>
            <person name="Sharon I."/>
            <person name="Castelle C.J."/>
            <person name="Probst A.J."/>
            <person name="Thomas B.C."/>
            <person name="Singh A."/>
            <person name="Wilkins M.J."/>
            <person name="Karaoz U."/>
            <person name="Brodie E.L."/>
            <person name="Williams K.H."/>
            <person name="Hubbard S.S."/>
            <person name="Banfield J.F."/>
        </authorList>
    </citation>
    <scope>NUCLEOTIDE SEQUENCE [LARGE SCALE GENOMIC DNA]</scope>
</reference>
<dbReference type="PANTHER" id="PTHR12903">
    <property type="entry name" value="MITOCHONDRIAL RIBOSOMAL PROTEIN L24"/>
    <property type="match status" value="1"/>
</dbReference>
<dbReference type="SUPFAM" id="SSF50104">
    <property type="entry name" value="Translation proteins SH3-like domain"/>
    <property type="match status" value="1"/>
</dbReference>
<dbReference type="Pfam" id="PF00467">
    <property type="entry name" value="KOW"/>
    <property type="match status" value="1"/>
</dbReference>
<dbReference type="HAMAP" id="MF_01326_B">
    <property type="entry name" value="Ribosomal_uL24_B"/>
    <property type="match status" value="1"/>
</dbReference>
<feature type="domain" description="KOW" evidence="7">
    <location>
        <begin position="2"/>
        <end position="29"/>
    </location>
</feature>
<keyword evidence="3 5" id="KW-0687">Ribonucleoprotein</keyword>
<evidence type="ECO:0000256" key="2">
    <source>
        <dbReference type="ARBA" id="ARBA00022980"/>
    </source>
</evidence>